<proteinExistence type="predicted"/>
<comment type="caution">
    <text evidence="4">The sequence shown here is derived from an EMBL/GenBank/DDBJ whole genome shotgun (WGS) entry which is preliminary data.</text>
</comment>
<evidence type="ECO:0000256" key="1">
    <source>
        <dbReference type="SAM" id="Phobius"/>
    </source>
</evidence>
<keyword evidence="1" id="KW-0472">Membrane</keyword>
<organism evidence="4 5">
    <name type="scientific">Vibrio aestuarianus</name>
    <dbReference type="NCBI Taxonomy" id="28171"/>
    <lineage>
        <taxon>Bacteria</taxon>
        <taxon>Pseudomonadati</taxon>
        <taxon>Pseudomonadota</taxon>
        <taxon>Gammaproteobacteria</taxon>
        <taxon>Vibrionales</taxon>
        <taxon>Vibrionaceae</taxon>
        <taxon>Vibrio</taxon>
    </lineage>
</organism>
<dbReference type="RefSeq" id="WP_168520671.1">
    <property type="nucleotide sequence ID" value="NZ_CALYLA010000014.1"/>
</dbReference>
<sequence length="362" mass="41316">MKILYVIDKPNMYGSERHLLDILSFFSKNKNDKIELVTFSDGPMLQYVKGIKSSVFPMSWLFNFAALYNLYCYIKKTSPDVIHGHQPKAIFLTALLGRALNIPTIITVHSKAYDHAIIHKNIVKRLVVYLFHKIIYFVSALCAMKVIYVNENMFESSIRKSKSAYISNWLPIKYELGRTKAFLFDKNKKIRFISVGSVTKAKGYDLLLDFLGCLEKDGIAYSSIVYGGKNNDFYSELTQHQYFSDKINFAGYGEALISAYSKADFYVLFSRSETFGLSYLEAMSQGLPIVALDLEELKGLMPSGNVLASDTESAYHSFIELLNSKNYTTVSNNNIQRSKEFSYLNRMKQLESIYCEVITRGV</sequence>
<dbReference type="InterPro" id="IPR050194">
    <property type="entry name" value="Glycosyltransferase_grp1"/>
</dbReference>
<accession>A0ABN8TR72</accession>
<dbReference type="SUPFAM" id="SSF53756">
    <property type="entry name" value="UDP-Glycosyltransferase/glycogen phosphorylase"/>
    <property type="match status" value="1"/>
</dbReference>
<dbReference type="InterPro" id="IPR028098">
    <property type="entry name" value="Glyco_trans_4-like_N"/>
</dbReference>
<keyword evidence="1" id="KW-1133">Transmembrane helix</keyword>
<dbReference type="Gene3D" id="3.40.50.2000">
    <property type="entry name" value="Glycogen Phosphorylase B"/>
    <property type="match status" value="2"/>
</dbReference>
<name>A0ABN8TR72_9VIBR</name>
<dbReference type="InterPro" id="IPR001296">
    <property type="entry name" value="Glyco_trans_1"/>
</dbReference>
<keyword evidence="1" id="KW-0812">Transmembrane</keyword>
<dbReference type="PANTHER" id="PTHR45947:SF3">
    <property type="entry name" value="SULFOQUINOVOSYL TRANSFERASE SQD2"/>
    <property type="match status" value="1"/>
</dbReference>
<feature type="transmembrane region" description="Helical" evidence="1">
    <location>
        <begin position="126"/>
        <end position="148"/>
    </location>
</feature>
<feature type="domain" description="Glycosyltransferase subfamily 4-like N-terminal" evidence="3">
    <location>
        <begin position="14"/>
        <end position="134"/>
    </location>
</feature>
<evidence type="ECO:0000259" key="2">
    <source>
        <dbReference type="Pfam" id="PF00534"/>
    </source>
</evidence>
<dbReference type="Pfam" id="PF00534">
    <property type="entry name" value="Glycos_transf_1"/>
    <property type="match status" value="1"/>
</dbReference>
<evidence type="ECO:0000259" key="3">
    <source>
        <dbReference type="Pfam" id="PF13439"/>
    </source>
</evidence>
<dbReference type="Proteomes" id="UP001152658">
    <property type="component" value="Unassembled WGS sequence"/>
</dbReference>
<protein>
    <submittedName>
        <fullName evidence="4">Glycosyltransferase</fullName>
    </submittedName>
</protein>
<dbReference type="CDD" id="cd03801">
    <property type="entry name" value="GT4_PimA-like"/>
    <property type="match status" value="1"/>
</dbReference>
<keyword evidence="5" id="KW-1185">Reference proteome</keyword>
<dbReference type="PANTHER" id="PTHR45947">
    <property type="entry name" value="SULFOQUINOVOSYL TRANSFERASE SQD2"/>
    <property type="match status" value="1"/>
</dbReference>
<evidence type="ECO:0000313" key="5">
    <source>
        <dbReference type="Proteomes" id="UP001152658"/>
    </source>
</evidence>
<gene>
    <name evidence="4" type="ORF">VAE063_880031</name>
</gene>
<evidence type="ECO:0000313" key="4">
    <source>
        <dbReference type="EMBL" id="CAH8209348.1"/>
    </source>
</evidence>
<dbReference type="EMBL" id="CALYLK010000128">
    <property type="protein sequence ID" value="CAH8209348.1"/>
    <property type="molecule type" value="Genomic_DNA"/>
</dbReference>
<reference evidence="4" key="1">
    <citation type="submission" date="2022-06" db="EMBL/GenBank/DDBJ databases">
        <authorList>
            <person name="Goudenege D."/>
            <person name="Le Roux F."/>
        </authorList>
    </citation>
    <scope>NUCLEOTIDE SEQUENCE</scope>
    <source>
        <strain evidence="4">12-063</strain>
    </source>
</reference>
<feature type="domain" description="Glycosyl transferase family 1" evidence="2">
    <location>
        <begin position="186"/>
        <end position="295"/>
    </location>
</feature>
<dbReference type="Pfam" id="PF13439">
    <property type="entry name" value="Glyco_transf_4"/>
    <property type="match status" value="1"/>
</dbReference>